<evidence type="ECO:0000259" key="1">
    <source>
        <dbReference type="Pfam" id="PF21544"/>
    </source>
</evidence>
<dbReference type="Gene3D" id="2.130.10.10">
    <property type="entry name" value="YVTN repeat-like/Quinoprotein amine dehydrogenase"/>
    <property type="match status" value="2"/>
</dbReference>
<organism evidence="2 3">
    <name type="scientific">Adhaeribacter arboris</name>
    <dbReference type="NCBI Taxonomy" id="2072846"/>
    <lineage>
        <taxon>Bacteria</taxon>
        <taxon>Pseudomonadati</taxon>
        <taxon>Bacteroidota</taxon>
        <taxon>Cytophagia</taxon>
        <taxon>Cytophagales</taxon>
        <taxon>Hymenobacteraceae</taxon>
        <taxon>Adhaeribacter</taxon>
    </lineage>
</organism>
<dbReference type="Pfam" id="PF21544">
    <property type="entry name" value="PorZ_N_b_propeller"/>
    <property type="match status" value="1"/>
</dbReference>
<dbReference type="InterPro" id="IPR048954">
    <property type="entry name" value="PorZ_N"/>
</dbReference>
<dbReference type="RefSeq" id="WP_106932721.1">
    <property type="nucleotide sequence ID" value="NZ_PYFT01000001.1"/>
</dbReference>
<accession>A0A2T2YM05</accession>
<dbReference type="AlphaFoldDB" id="A0A2T2YM05"/>
<reference evidence="2 3" key="1">
    <citation type="submission" date="2018-03" db="EMBL/GenBank/DDBJ databases">
        <title>Adhaeribacter sp. HMF7605 Genome sequencing and assembly.</title>
        <authorList>
            <person name="Kang H."/>
            <person name="Kang J."/>
            <person name="Cha I."/>
            <person name="Kim H."/>
            <person name="Joh K."/>
        </authorList>
    </citation>
    <scope>NUCLEOTIDE SEQUENCE [LARGE SCALE GENOMIC DNA]</scope>
    <source>
        <strain evidence="2 3">HMF7605</strain>
    </source>
</reference>
<protein>
    <recommendedName>
        <fullName evidence="1">PorZ N-terminal beta-propeller domain-containing protein</fullName>
    </recommendedName>
</protein>
<feature type="domain" description="PorZ N-terminal beta-propeller" evidence="1">
    <location>
        <begin position="59"/>
        <end position="216"/>
    </location>
</feature>
<dbReference type="Pfam" id="PF07494">
    <property type="entry name" value="Reg_prop"/>
    <property type="match status" value="1"/>
</dbReference>
<comment type="caution">
    <text evidence="2">The sequence shown here is derived from an EMBL/GenBank/DDBJ whole genome shotgun (WGS) entry which is preliminary data.</text>
</comment>
<dbReference type="SUPFAM" id="SSF63829">
    <property type="entry name" value="Calcium-dependent phosphotriesterase"/>
    <property type="match status" value="3"/>
</dbReference>
<keyword evidence="3" id="KW-1185">Reference proteome</keyword>
<dbReference type="OrthoDB" id="9807410at2"/>
<dbReference type="EMBL" id="PYFT01000001">
    <property type="protein sequence ID" value="PSR56543.1"/>
    <property type="molecule type" value="Genomic_DNA"/>
</dbReference>
<evidence type="ECO:0000313" key="3">
    <source>
        <dbReference type="Proteomes" id="UP000240357"/>
    </source>
</evidence>
<name>A0A2T2YM05_9BACT</name>
<dbReference type="InterPro" id="IPR011110">
    <property type="entry name" value="Reg_prop"/>
</dbReference>
<sequence length="774" mass="84328">MSSRFLVNRVFIVSILGLVLGWFETGHVWAQQGTLGIGQWQVHVPYNRAKAIAEVEGIIYCATEDGFFLFDPAFNQIKTLSKSDGFHNINVSTLAYDAASKTLVIAYEDTHLDLLRNGELIALTDIARKNISGAKTIHQIYFRDKYAYLATTFGVVVVDLDKLEIKETYSNLGPSGQVLDVYASTTLNDSIYLATSNGLMAASLTGPNLLDYKSWRTFGPESGLPAAVIGKTIATFSQSIYAGSNQNRVYKFTGKNWVPTAVDLTNTEAFQLSSTANHLLISSQNNVVLLDAADKVQIYDDPLLEQPRAALQSNDQSFWVADYSRGLIHLENNTYSAIVPAGPFSSQAFSVYSDNAATIVLEGGYNQSYEQRGAKAGFYEYASGKWTNYTSWLQTDPAQFPAITDLTRAVRNPVNQKLYIGSYGGGLLEWTGLGQFKVYDPTNSPLITSLPNNNNFTRVPDVAADANGNIWVLNRNQLPNLPGLHVLKPDNTWQSFSFPGFPDGSNLERIVLDDVNFKWMALSKNGTSAKGLVVFDEVANTFKHLTPANANLPGLEVYSLAKDRDGAVWVGTNNGLAVFDDPSQAFSADFIATQPIINGRPVLEGQVVRAIAIDGGNRKWIGTDAGLWLFNEEGDKLLVNFTNENSPLLSNKITDISINQKSGEVFIATEAGLVSFRGTATVTEDKPSCATVFPNPVRPEYDGLVAISDLPNNAHVKITDVAGHLVYETQAAGGTVAWNTRDGQGRRVKTGVYLVFSSTPDGSQSCVSKVAVVE</sequence>
<proteinExistence type="predicted"/>
<dbReference type="InterPro" id="IPR015943">
    <property type="entry name" value="WD40/YVTN_repeat-like_dom_sf"/>
</dbReference>
<gene>
    <name evidence="2" type="ORF">AHMF7605_25135</name>
</gene>
<dbReference type="Proteomes" id="UP000240357">
    <property type="component" value="Unassembled WGS sequence"/>
</dbReference>
<evidence type="ECO:0000313" key="2">
    <source>
        <dbReference type="EMBL" id="PSR56543.1"/>
    </source>
</evidence>